<evidence type="ECO:0000256" key="7">
    <source>
        <dbReference type="ARBA" id="ARBA00022519"/>
    </source>
</evidence>
<dbReference type="PIRSF" id="PIRSF002888">
    <property type="entry name" value="FliM"/>
    <property type="match status" value="1"/>
</dbReference>
<evidence type="ECO:0000256" key="5">
    <source>
        <dbReference type="ARBA" id="ARBA00022475"/>
    </source>
</evidence>
<dbReference type="PRINTS" id="PR00955">
    <property type="entry name" value="FLGMOTORFLIM"/>
</dbReference>
<evidence type="ECO:0000256" key="3">
    <source>
        <dbReference type="ARBA" id="ARBA00011049"/>
    </source>
</evidence>
<protein>
    <recommendedName>
        <fullName evidence="4 12">Flagellar motor switch protein FliM</fullName>
    </recommendedName>
</protein>
<dbReference type="SUPFAM" id="SSF101801">
    <property type="entry name" value="Surface presentation of antigens (SPOA)"/>
    <property type="match status" value="1"/>
</dbReference>
<gene>
    <name evidence="14" type="primary">fliM</name>
    <name evidence="14" type="ORF">VVAX_06117</name>
</gene>
<dbReference type="AlphaFoldDB" id="A0A679JAI2"/>
<keyword evidence="7" id="KW-0997">Cell inner membrane</keyword>
<evidence type="ECO:0000259" key="13">
    <source>
        <dbReference type="Pfam" id="PF01052"/>
    </source>
</evidence>
<keyword evidence="14" id="KW-0966">Cell projection</keyword>
<comment type="subcellular location">
    <subcellularLocation>
        <location evidence="1">Bacterial flagellum basal body</location>
    </subcellularLocation>
    <subcellularLocation>
        <location evidence="2">Cell inner membrane</location>
        <topology evidence="2">Peripheral membrane protein</topology>
    </subcellularLocation>
</comment>
<dbReference type="Pfam" id="PF01052">
    <property type="entry name" value="FliMN_C"/>
    <property type="match status" value="1"/>
</dbReference>
<accession>A0A679JAI2</accession>
<keyword evidence="14" id="KW-0969">Cilium</keyword>
<dbReference type="RefSeq" id="WP_339093910.1">
    <property type="nucleotide sequence ID" value="NZ_LR743508.1"/>
</dbReference>
<dbReference type="PANTHER" id="PTHR30034:SF3">
    <property type="entry name" value="FLAGELLAR MOTOR SWITCH PROTEIN FLIM"/>
    <property type="match status" value="1"/>
</dbReference>
<name>A0A679JAI2_VARPD</name>
<keyword evidence="14" id="KW-0282">Flagellum</keyword>
<dbReference type="Pfam" id="PF02154">
    <property type="entry name" value="FliM"/>
    <property type="match status" value="1"/>
</dbReference>
<evidence type="ECO:0000256" key="12">
    <source>
        <dbReference type="NCBIfam" id="TIGR01397"/>
    </source>
</evidence>
<dbReference type="NCBIfam" id="TIGR01397">
    <property type="entry name" value="fliM_switch"/>
    <property type="match status" value="1"/>
</dbReference>
<dbReference type="Gene3D" id="3.40.1550.10">
    <property type="entry name" value="CheC-like"/>
    <property type="match status" value="1"/>
</dbReference>
<keyword evidence="9" id="KW-0472">Membrane</keyword>
<dbReference type="GO" id="GO:0050918">
    <property type="term" value="P:positive chemotaxis"/>
    <property type="evidence" value="ECO:0007669"/>
    <property type="project" value="TreeGrafter"/>
</dbReference>
<dbReference type="PANTHER" id="PTHR30034">
    <property type="entry name" value="FLAGELLAR MOTOR SWITCH PROTEIN FLIM"/>
    <property type="match status" value="1"/>
</dbReference>
<keyword evidence="8" id="KW-0283">Flagellar rotation</keyword>
<evidence type="ECO:0000256" key="2">
    <source>
        <dbReference type="ARBA" id="ARBA00004417"/>
    </source>
</evidence>
<evidence type="ECO:0000256" key="8">
    <source>
        <dbReference type="ARBA" id="ARBA00022779"/>
    </source>
</evidence>
<proteinExistence type="inferred from homology"/>
<keyword evidence="5" id="KW-1003">Cell membrane</keyword>
<keyword evidence="6" id="KW-0145">Chemotaxis</keyword>
<evidence type="ECO:0000313" key="14">
    <source>
        <dbReference type="EMBL" id="CAA2109845.1"/>
    </source>
</evidence>
<evidence type="ECO:0000256" key="1">
    <source>
        <dbReference type="ARBA" id="ARBA00004117"/>
    </source>
</evidence>
<organism evidence="14">
    <name type="scientific">Variovorax paradoxus</name>
    <dbReference type="NCBI Taxonomy" id="34073"/>
    <lineage>
        <taxon>Bacteria</taxon>
        <taxon>Pseudomonadati</taxon>
        <taxon>Pseudomonadota</taxon>
        <taxon>Betaproteobacteria</taxon>
        <taxon>Burkholderiales</taxon>
        <taxon>Comamonadaceae</taxon>
        <taxon>Variovorax</taxon>
    </lineage>
</organism>
<reference evidence="14" key="1">
    <citation type="submission" date="2019-12" db="EMBL/GenBank/DDBJ databases">
        <authorList>
            <person name="Cremers G."/>
        </authorList>
    </citation>
    <scope>NUCLEOTIDE SEQUENCE</scope>
    <source>
        <strain evidence="14">Vvax</strain>
    </source>
</reference>
<dbReference type="SUPFAM" id="SSF103039">
    <property type="entry name" value="CheC-like"/>
    <property type="match status" value="1"/>
</dbReference>
<feature type="domain" description="Flagellar motor switch protein FliN-like C-terminal" evidence="13">
    <location>
        <begin position="254"/>
        <end position="322"/>
    </location>
</feature>
<sequence>MAYEQVLSQDEVDALLQGVTGGDIDQSSTAPVPPKDGLPAYDLGAPDRVVRNRMHTLEVINDRFARGLRGALLNFMRRSPDISVGPVQIQQYGEFVRHLPVPANINMIHMKPLRGTALFVFDPKLVFLVVDNLFGSDGRYHVRVEGRDFTRTEQRIIKRLLDLSLQCYGDAWQPVFPLDFDYVRAEMHGKLANIVAPNEVVINTTLQIEFGPIGGFLHVCLPYSMIEPIRDQLSNPIQDEVEVDKRWVKQMSRQMQAADVELIADFVTMPSSIGEVMKMQVGDVIPIELPTTVVAKVGGVPVMECGYGTSNERYALRVQQMISHQDSDLKNDHD</sequence>
<dbReference type="Gene3D" id="2.30.330.10">
    <property type="entry name" value="SpoA-like"/>
    <property type="match status" value="1"/>
</dbReference>
<comment type="similarity">
    <text evidence="3">Belongs to the FliM family.</text>
</comment>
<evidence type="ECO:0000256" key="11">
    <source>
        <dbReference type="ARBA" id="ARBA00025044"/>
    </source>
</evidence>
<keyword evidence="10" id="KW-0975">Bacterial flagellum</keyword>
<evidence type="ECO:0000256" key="4">
    <source>
        <dbReference type="ARBA" id="ARBA00021898"/>
    </source>
</evidence>
<dbReference type="GO" id="GO:0009425">
    <property type="term" value="C:bacterial-type flagellum basal body"/>
    <property type="evidence" value="ECO:0007669"/>
    <property type="project" value="UniProtKB-SubCell"/>
</dbReference>
<comment type="function">
    <text evidence="11">FliM is one of three proteins (FliG, FliN, FliM) that forms the rotor-mounted switch complex (C ring), located at the base of the basal body. This complex interacts with the CheY and CheZ chemotaxis proteins, in addition to contacting components of the motor that determine the direction of flagellar rotation.</text>
</comment>
<dbReference type="EMBL" id="LR743508">
    <property type="protein sequence ID" value="CAA2109845.1"/>
    <property type="molecule type" value="Genomic_DNA"/>
</dbReference>
<dbReference type="InterPro" id="IPR036429">
    <property type="entry name" value="SpoA-like_sf"/>
</dbReference>
<dbReference type="GO" id="GO:0003774">
    <property type="term" value="F:cytoskeletal motor activity"/>
    <property type="evidence" value="ECO:0007669"/>
    <property type="project" value="InterPro"/>
</dbReference>
<dbReference type="InterPro" id="IPR001543">
    <property type="entry name" value="FliN-like_C"/>
</dbReference>
<evidence type="ECO:0000256" key="9">
    <source>
        <dbReference type="ARBA" id="ARBA00023136"/>
    </source>
</evidence>
<evidence type="ECO:0000256" key="6">
    <source>
        <dbReference type="ARBA" id="ARBA00022500"/>
    </source>
</evidence>
<dbReference type="InterPro" id="IPR028976">
    <property type="entry name" value="CheC-like_sf"/>
</dbReference>
<dbReference type="InterPro" id="IPR001689">
    <property type="entry name" value="Flag_FliM"/>
</dbReference>
<dbReference type="CDD" id="cd17908">
    <property type="entry name" value="FliM"/>
    <property type="match status" value="1"/>
</dbReference>
<dbReference type="GO" id="GO:0005886">
    <property type="term" value="C:plasma membrane"/>
    <property type="evidence" value="ECO:0007669"/>
    <property type="project" value="UniProtKB-SubCell"/>
</dbReference>
<dbReference type="GO" id="GO:0071978">
    <property type="term" value="P:bacterial-type flagellum-dependent swarming motility"/>
    <property type="evidence" value="ECO:0007669"/>
    <property type="project" value="TreeGrafter"/>
</dbReference>
<evidence type="ECO:0000256" key="10">
    <source>
        <dbReference type="ARBA" id="ARBA00023143"/>
    </source>
</evidence>